<evidence type="ECO:0000313" key="2">
    <source>
        <dbReference type="Proteomes" id="UP000663880"/>
    </source>
</evidence>
<dbReference type="OrthoDB" id="7920740at2759"/>
<organism evidence="1 2">
    <name type="scientific">Pieris macdunnoughi</name>
    <dbReference type="NCBI Taxonomy" id="345717"/>
    <lineage>
        <taxon>Eukaryota</taxon>
        <taxon>Metazoa</taxon>
        <taxon>Ecdysozoa</taxon>
        <taxon>Arthropoda</taxon>
        <taxon>Hexapoda</taxon>
        <taxon>Insecta</taxon>
        <taxon>Pterygota</taxon>
        <taxon>Neoptera</taxon>
        <taxon>Endopterygota</taxon>
        <taxon>Lepidoptera</taxon>
        <taxon>Glossata</taxon>
        <taxon>Ditrysia</taxon>
        <taxon>Papilionoidea</taxon>
        <taxon>Pieridae</taxon>
        <taxon>Pierinae</taxon>
        <taxon>Pieris</taxon>
    </lineage>
</organism>
<gene>
    <name evidence="1" type="ORF">PMACD_LOCUS5742</name>
</gene>
<reference evidence="1" key="1">
    <citation type="submission" date="2021-02" db="EMBL/GenBank/DDBJ databases">
        <authorList>
            <person name="Steward A R."/>
        </authorList>
    </citation>
    <scope>NUCLEOTIDE SEQUENCE</scope>
</reference>
<dbReference type="AlphaFoldDB" id="A0A821R6I8"/>
<proteinExistence type="predicted"/>
<accession>A0A821R6I8</accession>
<keyword evidence="2" id="KW-1185">Reference proteome</keyword>
<evidence type="ECO:0000313" key="1">
    <source>
        <dbReference type="EMBL" id="CAF4836667.1"/>
    </source>
</evidence>
<dbReference type="Proteomes" id="UP000663880">
    <property type="component" value="Unassembled WGS sequence"/>
</dbReference>
<dbReference type="EMBL" id="CAJOBZ010000012">
    <property type="protein sequence ID" value="CAF4836667.1"/>
    <property type="molecule type" value="Genomic_DNA"/>
</dbReference>
<protein>
    <submittedName>
        <fullName evidence="1">Uncharacterized protein</fullName>
    </submittedName>
</protein>
<comment type="caution">
    <text evidence="1">The sequence shown here is derived from an EMBL/GenBank/DDBJ whole genome shotgun (WGS) entry which is preliminary data.</text>
</comment>
<name>A0A821R6I8_9NEOP</name>
<sequence>MKSVSGHYDSLVYLKHTSPSRIATKSSGMKISADSVKSKILQDVKVCENYTSAFVANYNLKNKGSKKHLEEGFVATNVINMAILLPSESQNLQKRIKRVQVMLQFL</sequence>